<name>A0A812Z6U5_9DINO</name>
<feature type="compositionally biased region" description="Low complexity" evidence="1">
    <location>
        <begin position="84"/>
        <end position="115"/>
    </location>
</feature>
<feature type="compositionally biased region" description="Basic and acidic residues" evidence="1">
    <location>
        <begin position="158"/>
        <end position="167"/>
    </location>
</feature>
<keyword evidence="3" id="KW-1185">Reference proteome</keyword>
<organism evidence="2 3">
    <name type="scientific">Symbiodinium necroappetens</name>
    <dbReference type="NCBI Taxonomy" id="1628268"/>
    <lineage>
        <taxon>Eukaryota</taxon>
        <taxon>Sar</taxon>
        <taxon>Alveolata</taxon>
        <taxon>Dinophyceae</taxon>
        <taxon>Suessiales</taxon>
        <taxon>Symbiodiniaceae</taxon>
        <taxon>Symbiodinium</taxon>
    </lineage>
</organism>
<protein>
    <submittedName>
        <fullName evidence="2">Uncharacterized protein</fullName>
    </submittedName>
</protein>
<feature type="region of interest" description="Disordered" evidence="1">
    <location>
        <begin position="52"/>
        <end position="191"/>
    </location>
</feature>
<dbReference type="OrthoDB" id="437759at2759"/>
<dbReference type="EMBL" id="CAJNJA010046157">
    <property type="protein sequence ID" value="CAE7815176.1"/>
    <property type="molecule type" value="Genomic_DNA"/>
</dbReference>
<evidence type="ECO:0000256" key="1">
    <source>
        <dbReference type="SAM" id="MobiDB-lite"/>
    </source>
</evidence>
<proteinExistence type="predicted"/>
<dbReference type="Proteomes" id="UP000601435">
    <property type="component" value="Unassembled WGS sequence"/>
</dbReference>
<evidence type="ECO:0000313" key="3">
    <source>
        <dbReference type="Proteomes" id="UP000601435"/>
    </source>
</evidence>
<sequence>MMPPSTSPAGEAAGAAIDMAFASLQVLTGDAGLSPALTEKFTQLIEECARHRAAADVVTSAAEGQLRAQQNQSASEQPSPTTEQAAQQNKSASAQPRPSTEPAQQGQVAEAQQSQEAEDHGRNQAAKMDEKAGQSAQPPREGEGEVQSITTTSPSPSPEKEANDTSHRNGGTAANAASLEKINSQTHPEAWGSLYSRYVNGKSSRGKDPEVRAEILQKWKT</sequence>
<feature type="compositionally biased region" description="Basic and acidic residues" evidence="1">
    <location>
        <begin position="117"/>
        <end position="132"/>
    </location>
</feature>
<evidence type="ECO:0000313" key="2">
    <source>
        <dbReference type="EMBL" id="CAE7815176.1"/>
    </source>
</evidence>
<comment type="caution">
    <text evidence="2">The sequence shown here is derived from an EMBL/GenBank/DDBJ whole genome shotgun (WGS) entry which is preliminary data.</text>
</comment>
<dbReference type="AlphaFoldDB" id="A0A812Z6U5"/>
<accession>A0A812Z6U5</accession>
<feature type="non-terminal residue" evidence="2">
    <location>
        <position position="1"/>
    </location>
</feature>
<gene>
    <name evidence="2" type="ORF">SNEC2469_LOCUS24189</name>
</gene>
<reference evidence="2" key="1">
    <citation type="submission" date="2021-02" db="EMBL/GenBank/DDBJ databases">
        <authorList>
            <person name="Dougan E. K."/>
            <person name="Rhodes N."/>
            <person name="Thang M."/>
            <person name="Chan C."/>
        </authorList>
    </citation>
    <scope>NUCLEOTIDE SEQUENCE</scope>
</reference>
<feature type="compositionally biased region" description="Polar residues" evidence="1">
    <location>
        <begin position="67"/>
        <end position="83"/>
    </location>
</feature>